<dbReference type="EMBL" id="UYSG01006969">
    <property type="protein sequence ID" value="VDL59025.1"/>
    <property type="molecule type" value="Genomic_DNA"/>
</dbReference>
<proteinExistence type="predicted"/>
<accession>A0A0R3SP44</accession>
<protein>
    <submittedName>
        <fullName evidence="1 3">Uncharacterized protein</fullName>
    </submittedName>
</protein>
<reference evidence="3" key="1">
    <citation type="submission" date="2017-02" db="UniProtKB">
        <authorList>
            <consortium name="WormBaseParasite"/>
        </authorList>
    </citation>
    <scope>IDENTIFICATION</scope>
</reference>
<evidence type="ECO:0000313" key="2">
    <source>
        <dbReference type="Proteomes" id="UP000274504"/>
    </source>
</evidence>
<sequence length="45" mass="5102">MVGTKVHELTLIRKKSHISLTDHVLGSNLDSENRKTSTQVNTILW</sequence>
<reference evidence="1 2" key="2">
    <citation type="submission" date="2018-11" db="EMBL/GenBank/DDBJ databases">
        <authorList>
            <consortium name="Pathogen Informatics"/>
        </authorList>
    </citation>
    <scope>NUCLEOTIDE SEQUENCE [LARGE SCALE GENOMIC DNA]</scope>
</reference>
<evidence type="ECO:0000313" key="1">
    <source>
        <dbReference type="EMBL" id="VDL59025.1"/>
    </source>
</evidence>
<name>A0A0R3SP44_HYMDI</name>
<dbReference type="WBParaSite" id="HDID_0000670901-mRNA-1">
    <property type="protein sequence ID" value="HDID_0000670901-mRNA-1"/>
    <property type="gene ID" value="HDID_0000670901"/>
</dbReference>
<dbReference type="AlphaFoldDB" id="A0A0R3SP44"/>
<evidence type="ECO:0000313" key="3">
    <source>
        <dbReference type="WBParaSite" id="HDID_0000670901-mRNA-1"/>
    </source>
</evidence>
<gene>
    <name evidence="1" type="ORF">HDID_LOCUS6707</name>
</gene>
<organism evidence="3">
    <name type="scientific">Hymenolepis diminuta</name>
    <name type="common">Rat tapeworm</name>
    <dbReference type="NCBI Taxonomy" id="6216"/>
    <lineage>
        <taxon>Eukaryota</taxon>
        <taxon>Metazoa</taxon>
        <taxon>Spiralia</taxon>
        <taxon>Lophotrochozoa</taxon>
        <taxon>Platyhelminthes</taxon>
        <taxon>Cestoda</taxon>
        <taxon>Eucestoda</taxon>
        <taxon>Cyclophyllidea</taxon>
        <taxon>Hymenolepididae</taxon>
        <taxon>Hymenolepis</taxon>
    </lineage>
</organism>
<dbReference type="Proteomes" id="UP000274504">
    <property type="component" value="Unassembled WGS sequence"/>
</dbReference>